<protein>
    <submittedName>
        <fullName evidence="2">Uncharacterized protein</fullName>
    </submittedName>
</protein>
<evidence type="ECO:0000313" key="3">
    <source>
        <dbReference type="Proteomes" id="UP000178885"/>
    </source>
</evidence>
<reference evidence="2 3" key="1">
    <citation type="journal article" date="2016" name="Nat. Commun.">
        <title>Thousands of microbial genomes shed light on interconnected biogeochemical processes in an aquifer system.</title>
        <authorList>
            <person name="Anantharaman K."/>
            <person name="Brown C.T."/>
            <person name="Hug L.A."/>
            <person name="Sharon I."/>
            <person name="Castelle C.J."/>
            <person name="Probst A.J."/>
            <person name="Thomas B.C."/>
            <person name="Singh A."/>
            <person name="Wilkins M.J."/>
            <person name="Karaoz U."/>
            <person name="Brodie E.L."/>
            <person name="Williams K.H."/>
            <person name="Hubbard S.S."/>
            <person name="Banfield J.F."/>
        </authorList>
    </citation>
    <scope>NUCLEOTIDE SEQUENCE [LARGE SCALE GENOMIC DNA]</scope>
</reference>
<organism evidence="2 3">
    <name type="scientific">Candidatus Muproteobacteria bacterium RBG_16_65_34</name>
    <dbReference type="NCBI Taxonomy" id="1817760"/>
    <lineage>
        <taxon>Bacteria</taxon>
        <taxon>Pseudomonadati</taxon>
        <taxon>Pseudomonadota</taxon>
        <taxon>Candidatus Muproteobacteria</taxon>
    </lineage>
</organism>
<proteinExistence type="predicted"/>
<comment type="caution">
    <text evidence="2">The sequence shown here is derived from an EMBL/GenBank/DDBJ whole genome shotgun (WGS) entry which is preliminary data.</text>
</comment>
<accession>A0A1F6TLU9</accession>
<feature type="transmembrane region" description="Helical" evidence="1">
    <location>
        <begin position="7"/>
        <end position="30"/>
    </location>
</feature>
<keyword evidence="1" id="KW-0472">Membrane</keyword>
<keyword evidence="1" id="KW-0812">Transmembrane</keyword>
<evidence type="ECO:0000256" key="1">
    <source>
        <dbReference type="SAM" id="Phobius"/>
    </source>
</evidence>
<evidence type="ECO:0000313" key="2">
    <source>
        <dbReference type="EMBL" id="OGI46058.1"/>
    </source>
</evidence>
<keyword evidence="1" id="KW-1133">Transmembrane helix</keyword>
<dbReference type="AlphaFoldDB" id="A0A1F6TLU9"/>
<name>A0A1F6TLU9_9PROT</name>
<dbReference type="EMBL" id="MFSU01000089">
    <property type="protein sequence ID" value="OGI46058.1"/>
    <property type="molecule type" value="Genomic_DNA"/>
</dbReference>
<dbReference type="STRING" id="1817760.A2151_09710"/>
<dbReference type="Proteomes" id="UP000178885">
    <property type="component" value="Unassembled WGS sequence"/>
</dbReference>
<sequence length="105" mass="12261">MSLKDFFTLLVNIRFVNIAVLMFAVPHFIITWGEPAGRLPRPIEIVVMLGFLYLMEKVVERGENKFQRFIGYFGSYFLLVLYMATVSCYVFNLDHIVGMPCTQRR</sequence>
<feature type="transmembrane region" description="Helical" evidence="1">
    <location>
        <begin position="71"/>
        <end position="92"/>
    </location>
</feature>
<gene>
    <name evidence="2" type="ORF">A2151_09710</name>
</gene>